<evidence type="ECO:0000259" key="1">
    <source>
        <dbReference type="PROSITE" id="PS50943"/>
    </source>
</evidence>
<dbReference type="GO" id="GO:0003677">
    <property type="term" value="F:DNA binding"/>
    <property type="evidence" value="ECO:0007669"/>
    <property type="project" value="InterPro"/>
</dbReference>
<dbReference type="InterPro" id="IPR010982">
    <property type="entry name" value="Lambda_DNA-bd_dom_sf"/>
</dbReference>
<dbReference type="PROSITE" id="PS50943">
    <property type="entry name" value="HTH_CROC1"/>
    <property type="match status" value="1"/>
</dbReference>
<keyword evidence="3" id="KW-1185">Reference proteome</keyword>
<dbReference type="CDD" id="cd00093">
    <property type="entry name" value="HTH_XRE"/>
    <property type="match status" value="1"/>
</dbReference>
<dbReference type="EMBL" id="JACIDW010000001">
    <property type="protein sequence ID" value="MBB3962447.1"/>
    <property type="molecule type" value="Genomic_DNA"/>
</dbReference>
<dbReference type="AlphaFoldDB" id="A0A7W6CJZ0"/>
<gene>
    <name evidence="2" type="ORF">GGQ67_000065</name>
</gene>
<name>A0A7W6CJZ0_9HYPH</name>
<sequence length="142" mass="15315">MKAKSTNAIDGYVGERVRLRRKMLGMSQASLAEALGITFQQIQKYEKGINRIGASRLLRMAEIFGVAVGYFFEDGLVTAGDDNMRPETDAVAAFMASKEGLALGKAFIAIEDPNVRQKLLALTRSLGSSGIVIADRDGADQT</sequence>
<evidence type="ECO:0000313" key="2">
    <source>
        <dbReference type="EMBL" id="MBB3962447.1"/>
    </source>
</evidence>
<dbReference type="SMART" id="SM00530">
    <property type="entry name" value="HTH_XRE"/>
    <property type="match status" value="1"/>
</dbReference>
<accession>A0A7W6CJZ0</accession>
<dbReference type="RefSeq" id="WP_183898195.1">
    <property type="nucleotide sequence ID" value="NZ_JACIDW010000001.1"/>
</dbReference>
<dbReference type="Proteomes" id="UP000582090">
    <property type="component" value="Unassembled WGS sequence"/>
</dbReference>
<reference evidence="2 3" key="1">
    <citation type="submission" date="2020-08" db="EMBL/GenBank/DDBJ databases">
        <title>Genomic Encyclopedia of Type Strains, Phase IV (KMG-IV): sequencing the most valuable type-strain genomes for metagenomic binning, comparative biology and taxonomic classification.</title>
        <authorList>
            <person name="Goeker M."/>
        </authorList>
    </citation>
    <scope>NUCLEOTIDE SEQUENCE [LARGE SCALE GENOMIC DNA]</scope>
    <source>
        <strain evidence="2 3">DSM 26575</strain>
    </source>
</reference>
<feature type="domain" description="HTH cro/C1-type" evidence="1">
    <location>
        <begin position="17"/>
        <end position="71"/>
    </location>
</feature>
<dbReference type="SUPFAM" id="SSF47413">
    <property type="entry name" value="lambda repressor-like DNA-binding domains"/>
    <property type="match status" value="1"/>
</dbReference>
<protein>
    <submittedName>
        <fullName evidence="2">Transcriptional regulator with XRE-family HTH domain</fullName>
    </submittedName>
</protein>
<proteinExistence type="predicted"/>
<comment type="caution">
    <text evidence="2">The sequence shown here is derived from an EMBL/GenBank/DDBJ whole genome shotgun (WGS) entry which is preliminary data.</text>
</comment>
<evidence type="ECO:0000313" key="3">
    <source>
        <dbReference type="Proteomes" id="UP000582090"/>
    </source>
</evidence>
<dbReference type="Gene3D" id="1.10.260.40">
    <property type="entry name" value="lambda repressor-like DNA-binding domains"/>
    <property type="match status" value="1"/>
</dbReference>
<dbReference type="InterPro" id="IPR001387">
    <property type="entry name" value="Cro/C1-type_HTH"/>
</dbReference>
<organism evidence="2 3">
    <name type="scientific">Rhizobium metallidurans</name>
    <dbReference type="NCBI Taxonomy" id="1265931"/>
    <lineage>
        <taxon>Bacteria</taxon>
        <taxon>Pseudomonadati</taxon>
        <taxon>Pseudomonadota</taxon>
        <taxon>Alphaproteobacteria</taxon>
        <taxon>Hyphomicrobiales</taxon>
        <taxon>Rhizobiaceae</taxon>
        <taxon>Rhizobium/Agrobacterium group</taxon>
        <taxon>Rhizobium</taxon>
    </lineage>
</organism>
<dbReference type="Pfam" id="PF01381">
    <property type="entry name" value="HTH_3"/>
    <property type="match status" value="1"/>
</dbReference>